<dbReference type="Proteomes" id="UP000326179">
    <property type="component" value="Chromosome"/>
</dbReference>
<sequence length="89" mass="9542">MEPSRPPGPARDLRQAVTEAAAPIEEGEAAVPAVCRAPVSPRGPGRRVRERVEALRETGADMLDVIPIGVRDRTGRPRPSRADSRRGPA</sequence>
<name>A0A5Q0L9M1_9ACTN</name>
<dbReference type="EMBL" id="CP045643">
    <property type="protein sequence ID" value="QFZ73257.1"/>
    <property type="molecule type" value="Genomic_DNA"/>
</dbReference>
<dbReference type="AlphaFoldDB" id="A0A5Q0L9M1"/>
<accession>A0A5Q0L9M1</accession>
<feature type="region of interest" description="Disordered" evidence="1">
    <location>
        <begin position="69"/>
        <end position="89"/>
    </location>
</feature>
<keyword evidence="3" id="KW-1185">Reference proteome</keyword>
<organism evidence="2 3">
    <name type="scientific">Streptomyces fagopyri</name>
    <dbReference type="NCBI Taxonomy" id="2662397"/>
    <lineage>
        <taxon>Bacteria</taxon>
        <taxon>Bacillati</taxon>
        <taxon>Actinomycetota</taxon>
        <taxon>Actinomycetes</taxon>
        <taxon>Kitasatosporales</taxon>
        <taxon>Streptomycetaceae</taxon>
        <taxon>Streptomyces</taxon>
    </lineage>
</organism>
<dbReference type="KEGG" id="sfy:GFH48_08265"/>
<proteinExistence type="predicted"/>
<dbReference type="RefSeq" id="WP_153287622.1">
    <property type="nucleotide sequence ID" value="NZ_CP045643.1"/>
</dbReference>
<evidence type="ECO:0000313" key="2">
    <source>
        <dbReference type="EMBL" id="QFZ73257.1"/>
    </source>
</evidence>
<protein>
    <submittedName>
        <fullName evidence="2">Uncharacterized protein</fullName>
    </submittedName>
</protein>
<evidence type="ECO:0000313" key="3">
    <source>
        <dbReference type="Proteomes" id="UP000326179"/>
    </source>
</evidence>
<gene>
    <name evidence="2" type="ORF">GFH48_08265</name>
</gene>
<reference evidence="2 3" key="1">
    <citation type="submission" date="2019-10" db="EMBL/GenBank/DDBJ databases">
        <title>A novel species.</title>
        <authorList>
            <person name="Gao J."/>
        </authorList>
    </citation>
    <scope>NUCLEOTIDE SEQUENCE [LARGE SCALE GENOMIC DNA]</scope>
    <source>
        <strain evidence="2 3">QMT-28</strain>
    </source>
</reference>
<evidence type="ECO:0000256" key="1">
    <source>
        <dbReference type="SAM" id="MobiDB-lite"/>
    </source>
</evidence>
<feature type="compositionally biased region" description="Basic and acidic residues" evidence="1">
    <location>
        <begin position="70"/>
        <end position="89"/>
    </location>
</feature>